<dbReference type="AlphaFoldDB" id="A0A3E0WPU0"/>
<feature type="compositionally biased region" description="Low complexity" evidence="13">
    <location>
        <begin position="11"/>
        <end position="32"/>
    </location>
</feature>
<evidence type="ECO:0000256" key="1">
    <source>
        <dbReference type="ARBA" id="ARBA00004496"/>
    </source>
</evidence>
<dbReference type="GO" id="GO:0005829">
    <property type="term" value="C:cytosol"/>
    <property type="evidence" value="ECO:0007669"/>
    <property type="project" value="TreeGrafter"/>
</dbReference>
<evidence type="ECO:0000256" key="12">
    <source>
        <dbReference type="RuleBase" id="RU004478"/>
    </source>
</evidence>
<dbReference type="NCBIfam" id="NF010748">
    <property type="entry name" value="PRK14150.1"/>
    <property type="match status" value="1"/>
</dbReference>
<evidence type="ECO:0000256" key="11">
    <source>
        <dbReference type="RuleBase" id="RU000639"/>
    </source>
</evidence>
<comment type="subcellular location">
    <subcellularLocation>
        <location evidence="1 10">Cytoplasm</location>
    </subcellularLocation>
</comment>
<comment type="caution">
    <text evidence="14">The sequence shown here is derived from an EMBL/GenBank/DDBJ whole genome shotgun (WGS) entry which is preliminary data.</text>
</comment>
<dbReference type="GO" id="GO:0042803">
    <property type="term" value="F:protein homodimerization activity"/>
    <property type="evidence" value="ECO:0007669"/>
    <property type="project" value="InterPro"/>
</dbReference>
<dbReference type="SUPFAM" id="SSF58014">
    <property type="entry name" value="Coiled-coil domain of nucleotide exchange factor GrpE"/>
    <property type="match status" value="1"/>
</dbReference>
<gene>
    <name evidence="10" type="primary">grpE</name>
    <name evidence="14" type="ORF">CAL65_14130</name>
</gene>
<evidence type="ECO:0000313" key="15">
    <source>
        <dbReference type="Proteomes" id="UP000256763"/>
    </source>
</evidence>
<evidence type="ECO:0000256" key="9">
    <source>
        <dbReference type="ARBA" id="ARBA00076414"/>
    </source>
</evidence>
<evidence type="ECO:0000256" key="7">
    <source>
        <dbReference type="ARBA" id="ARBA00053401"/>
    </source>
</evidence>
<dbReference type="Proteomes" id="UP000256763">
    <property type="component" value="Unassembled WGS sequence"/>
</dbReference>
<dbReference type="Pfam" id="PF01025">
    <property type="entry name" value="GrpE"/>
    <property type="match status" value="1"/>
</dbReference>
<accession>A0A3E0WPU0</accession>
<dbReference type="OrthoDB" id="9789811at2"/>
<feature type="compositionally biased region" description="Basic and acidic residues" evidence="13">
    <location>
        <begin position="33"/>
        <end position="45"/>
    </location>
</feature>
<sequence>MADNDPRSKNAAGEQEPPAAAGAPSEGAGNADELAKQLAEAEQKAEENWNNFLRARAELENVRRRSERELEQAHKYGVEKIAADLLPVKDSLEMGIAAALDEHADVEKLREGQELTLKMLEQVFERFSVEEVNPQGERFDPEKHEAMAAQESPDHEPNTVMHVVQKGYLLNDRVLRPAMVVVSKAASQGPGGQIDDKA</sequence>
<keyword evidence="6 10" id="KW-0143">Chaperone</keyword>
<keyword evidence="5 10" id="KW-0346">Stress response</keyword>
<keyword evidence="15" id="KW-1185">Reference proteome</keyword>
<comment type="function">
    <text evidence="7 10 11">Participates actively in the response to hyperosmotic and heat shock by preventing the aggregation of stress-denatured proteins, in association with DnaK and GrpE. It is the nucleotide exchange factor for DnaK and may function as a thermosensor. Unfolded proteins bind initially to DnaJ; upon interaction with the DnaJ-bound protein, DnaK hydrolyzes its bound ATP, resulting in the formation of a stable complex. GrpE releases ADP from DnaK; ATP binding to DnaK triggers the release of the substrate protein, thus completing the reaction cycle. Several rounds of ATP-dependent interactions between DnaJ, DnaK and GrpE are required for fully efficient folding.</text>
</comment>
<dbReference type="GO" id="GO:0000774">
    <property type="term" value="F:adenyl-nucleotide exchange factor activity"/>
    <property type="evidence" value="ECO:0007669"/>
    <property type="project" value="InterPro"/>
</dbReference>
<evidence type="ECO:0000256" key="13">
    <source>
        <dbReference type="SAM" id="MobiDB-lite"/>
    </source>
</evidence>
<keyword evidence="4 10" id="KW-0963">Cytoplasm</keyword>
<dbReference type="GO" id="GO:0051087">
    <property type="term" value="F:protein-folding chaperone binding"/>
    <property type="evidence" value="ECO:0007669"/>
    <property type="project" value="InterPro"/>
</dbReference>
<dbReference type="PANTHER" id="PTHR21237:SF23">
    <property type="entry name" value="GRPE PROTEIN HOMOLOG, MITOCHONDRIAL"/>
    <property type="match status" value="1"/>
</dbReference>
<evidence type="ECO:0000313" key="14">
    <source>
        <dbReference type="EMBL" id="RFA34838.1"/>
    </source>
</evidence>
<dbReference type="GO" id="GO:0051082">
    <property type="term" value="F:unfolded protein binding"/>
    <property type="evidence" value="ECO:0007669"/>
    <property type="project" value="TreeGrafter"/>
</dbReference>
<evidence type="ECO:0000256" key="4">
    <source>
        <dbReference type="ARBA" id="ARBA00022490"/>
    </source>
</evidence>
<dbReference type="PANTHER" id="PTHR21237">
    <property type="entry name" value="GRPE PROTEIN"/>
    <property type="match status" value="1"/>
</dbReference>
<dbReference type="InterPro" id="IPR009012">
    <property type="entry name" value="GrpE_head"/>
</dbReference>
<dbReference type="Gene3D" id="2.30.22.10">
    <property type="entry name" value="Head domain of nucleotide exchange factor GrpE"/>
    <property type="match status" value="1"/>
</dbReference>
<dbReference type="HAMAP" id="MF_01151">
    <property type="entry name" value="GrpE"/>
    <property type="match status" value="1"/>
</dbReference>
<feature type="compositionally biased region" description="Basic and acidic residues" evidence="13">
    <location>
        <begin position="137"/>
        <end position="157"/>
    </location>
</feature>
<dbReference type="EMBL" id="NFZW01000014">
    <property type="protein sequence ID" value="RFA34838.1"/>
    <property type="molecule type" value="Genomic_DNA"/>
</dbReference>
<comment type="similarity">
    <text evidence="2 10 12">Belongs to the GrpE family.</text>
</comment>
<evidence type="ECO:0000256" key="10">
    <source>
        <dbReference type="HAMAP-Rule" id="MF_01151"/>
    </source>
</evidence>
<evidence type="ECO:0000256" key="6">
    <source>
        <dbReference type="ARBA" id="ARBA00023186"/>
    </source>
</evidence>
<evidence type="ECO:0000256" key="5">
    <source>
        <dbReference type="ARBA" id="ARBA00023016"/>
    </source>
</evidence>
<evidence type="ECO:0000256" key="2">
    <source>
        <dbReference type="ARBA" id="ARBA00009054"/>
    </source>
</evidence>
<dbReference type="FunFam" id="2.30.22.10:FF:000001">
    <property type="entry name" value="Protein GrpE"/>
    <property type="match status" value="1"/>
</dbReference>
<comment type="subunit">
    <text evidence="3 10">Homodimer.</text>
</comment>
<dbReference type="CDD" id="cd00446">
    <property type="entry name" value="GrpE"/>
    <property type="match status" value="1"/>
</dbReference>
<dbReference type="GO" id="GO:0006457">
    <property type="term" value="P:protein folding"/>
    <property type="evidence" value="ECO:0007669"/>
    <property type="project" value="InterPro"/>
</dbReference>
<dbReference type="SUPFAM" id="SSF51064">
    <property type="entry name" value="Head domain of nucleotide exchange factor GrpE"/>
    <property type="match status" value="1"/>
</dbReference>
<dbReference type="Gene3D" id="3.90.20.20">
    <property type="match status" value="1"/>
</dbReference>
<evidence type="ECO:0000256" key="3">
    <source>
        <dbReference type="ARBA" id="ARBA00011738"/>
    </source>
</evidence>
<reference evidence="15" key="1">
    <citation type="submission" date="2017-05" db="EMBL/GenBank/DDBJ databases">
        <authorList>
            <person name="Sharma S."/>
            <person name="Sidhu C."/>
            <person name="Pinnaka A.K."/>
        </authorList>
    </citation>
    <scope>NUCLEOTIDE SEQUENCE [LARGE SCALE GENOMIC DNA]</scope>
    <source>
        <strain evidence="15">AK93</strain>
    </source>
</reference>
<dbReference type="InterPro" id="IPR000740">
    <property type="entry name" value="GrpE"/>
</dbReference>
<dbReference type="InterPro" id="IPR013805">
    <property type="entry name" value="GrpE_CC"/>
</dbReference>
<feature type="region of interest" description="Disordered" evidence="13">
    <location>
        <begin position="1"/>
        <end position="45"/>
    </location>
</feature>
<feature type="region of interest" description="Disordered" evidence="13">
    <location>
        <begin position="133"/>
        <end position="158"/>
    </location>
</feature>
<dbReference type="NCBIfam" id="NF010738">
    <property type="entry name" value="PRK14140.1"/>
    <property type="match status" value="1"/>
</dbReference>
<dbReference type="PROSITE" id="PS01071">
    <property type="entry name" value="GRPE"/>
    <property type="match status" value="1"/>
</dbReference>
<evidence type="ECO:0000256" key="8">
    <source>
        <dbReference type="ARBA" id="ARBA00072274"/>
    </source>
</evidence>
<proteinExistence type="inferred from homology"/>
<organism evidence="14 15">
    <name type="scientific">Alkalilimnicola ehrlichii</name>
    <dbReference type="NCBI Taxonomy" id="351052"/>
    <lineage>
        <taxon>Bacteria</taxon>
        <taxon>Pseudomonadati</taxon>
        <taxon>Pseudomonadota</taxon>
        <taxon>Gammaproteobacteria</taxon>
        <taxon>Chromatiales</taxon>
        <taxon>Ectothiorhodospiraceae</taxon>
        <taxon>Alkalilimnicola</taxon>
    </lineage>
</organism>
<dbReference type="PRINTS" id="PR00773">
    <property type="entry name" value="GRPEPROTEIN"/>
</dbReference>
<name>A0A3E0WPU0_9GAMM</name>
<protein>
    <recommendedName>
        <fullName evidence="8 10">Protein GrpE</fullName>
    </recommendedName>
    <alternativeName>
        <fullName evidence="9 10">HSP-70 cofactor</fullName>
    </alternativeName>
</protein>
<dbReference type="NCBIfam" id="NF010737">
    <property type="entry name" value="PRK14139.1"/>
    <property type="match status" value="1"/>
</dbReference>
<dbReference type="RefSeq" id="WP_116302690.1">
    <property type="nucleotide sequence ID" value="NZ_NFZV01000013.1"/>
</dbReference>